<dbReference type="SMART" id="SM00028">
    <property type="entry name" value="TPR"/>
    <property type="match status" value="9"/>
</dbReference>
<feature type="domain" description="Rhodanese" evidence="13">
    <location>
        <begin position="121"/>
        <end position="192"/>
    </location>
</feature>
<keyword evidence="5 10" id="KW-0802">TPR repeat</keyword>
<dbReference type="PROSITE" id="PS50206">
    <property type="entry name" value="RHODANESE_3"/>
    <property type="match status" value="1"/>
</dbReference>
<reference evidence="14" key="1">
    <citation type="submission" date="2022-11" db="EMBL/GenBank/DDBJ databases">
        <authorList>
            <person name="Morgan W.R."/>
            <person name="Tartar A."/>
        </authorList>
    </citation>
    <scope>NUCLEOTIDE SEQUENCE</scope>
    <source>
        <strain evidence="14">ARSEF 373</strain>
    </source>
</reference>
<evidence type="ECO:0000256" key="6">
    <source>
        <dbReference type="ARBA" id="ARBA00022989"/>
    </source>
</evidence>
<dbReference type="InterPro" id="IPR036873">
    <property type="entry name" value="Rhodanese-like_dom_sf"/>
</dbReference>
<comment type="similarity">
    <text evidence="9">Belongs to the Tom70 family.</text>
</comment>
<comment type="caution">
    <text evidence="14">The sequence shown here is derived from an EMBL/GenBank/DDBJ whole genome shotgun (WGS) entry which is preliminary data.</text>
</comment>
<keyword evidence="3" id="KW-0677">Repeat</keyword>
<feature type="region of interest" description="Disordered" evidence="12">
    <location>
        <begin position="450"/>
        <end position="473"/>
    </location>
</feature>
<protein>
    <recommendedName>
        <fullName evidence="13">Rhodanese domain-containing protein</fullName>
    </recommendedName>
</protein>
<dbReference type="GO" id="GO:0005741">
    <property type="term" value="C:mitochondrial outer membrane"/>
    <property type="evidence" value="ECO:0007669"/>
    <property type="project" value="UniProtKB-SubCell"/>
</dbReference>
<dbReference type="Proteomes" id="UP001146120">
    <property type="component" value="Unassembled WGS sequence"/>
</dbReference>
<evidence type="ECO:0000256" key="7">
    <source>
        <dbReference type="ARBA" id="ARBA00023128"/>
    </source>
</evidence>
<keyword evidence="8" id="KW-0472">Membrane</keyword>
<evidence type="ECO:0000313" key="15">
    <source>
        <dbReference type="Proteomes" id="UP001146120"/>
    </source>
</evidence>
<evidence type="ECO:0000256" key="12">
    <source>
        <dbReference type="SAM" id="MobiDB-lite"/>
    </source>
</evidence>
<evidence type="ECO:0000256" key="3">
    <source>
        <dbReference type="ARBA" id="ARBA00022737"/>
    </source>
</evidence>
<keyword evidence="4" id="KW-1000">Mitochondrion outer membrane</keyword>
<dbReference type="InterPro" id="IPR019734">
    <property type="entry name" value="TPR_rpt"/>
</dbReference>
<dbReference type="PANTHER" id="PTHR46208:SF1">
    <property type="entry name" value="MITOCHONDRIAL IMPORT RECEPTOR SUBUNIT TOM70"/>
    <property type="match status" value="1"/>
</dbReference>
<dbReference type="PROSITE" id="PS50005">
    <property type="entry name" value="TPR"/>
    <property type="match status" value="4"/>
</dbReference>
<feature type="coiled-coil region" evidence="11">
    <location>
        <begin position="514"/>
        <end position="551"/>
    </location>
</feature>
<feature type="repeat" description="TPR" evidence="10">
    <location>
        <begin position="865"/>
        <end position="898"/>
    </location>
</feature>
<dbReference type="InterPro" id="IPR011990">
    <property type="entry name" value="TPR-like_helical_dom_sf"/>
</dbReference>
<feature type="repeat" description="TPR" evidence="10">
    <location>
        <begin position="933"/>
        <end position="966"/>
    </location>
</feature>
<keyword evidence="6" id="KW-1133">Transmembrane helix</keyword>
<evidence type="ECO:0000256" key="5">
    <source>
        <dbReference type="ARBA" id="ARBA00022803"/>
    </source>
</evidence>
<dbReference type="Gene3D" id="1.25.40.10">
    <property type="entry name" value="Tetratricopeptide repeat domain"/>
    <property type="match status" value="2"/>
</dbReference>
<evidence type="ECO:0000313" key="14">
    <source>
        <dbReference type="EMBL" id="DBA02937.1"/>
    </source>
</evidence>
<sequence>MHLNEVAEPSVVLLHALAQEARDLVQKIFDEYAGAFEWRLSWKDDAAVVMGVADKRSRLEVACLLWLCHQDVLADSVHVLGYCEGENELESHQLSQLMSNEFLAAARGIVQLVSKANFLEALEDHDIVDCRTSEMFHGLASSGIYSGHLSGAVNLPFEDMVENEGDLVSSFELTELVERCGVSKSSDSSIVVLSSNVFEAAVTATVVAGVTQRQVKCCAFAFNDEVIHELPNKFASSLYAEAEITCADDTGAFDLSEPSTVSDDHAEASESLLTEFDEAIQAHALEVKNQHKKTNEAVSVVWTSPSGDQFFNMPEPLSKPEFLAASKAIFRLVSFVLAPLGFPDAIRERFSLSEVKTQCSSLFQDVIEVCSDVVYGRLGLCEGSMAMSVHKWVEDEKDSECSEQVRAINELLENIYTPPTFVEVPDLSDDDVFNTSQCLQKSLASTIESQTPWALNKNDNSGTTDHPNRSSQQGISECMYSSVVVALGFTPEFPPVVHTKLSTLQEKSMIKAVAEAVSDEVENKKLDIVQLQALMDASVSKQEQIKELRETAQQFYVMNHVVTRPSEEDQEDEVRVAEQVRRAVDDGDRQFRSGRYTKALEAYSTGFFIVPLFHKECEKLFVGRAMCHVRLGNTDRAKHEAELGLRLNSFSSAAYQCLGEVAEMSQQPEEAMQHFVTAFVVDGSRSPEIAERIDRASRLVGRDAAKPIFDAAIKRHEMPATWLVESYFESFELDEERSVRVPPSIENELDQPNADIDGESLFLRAVHLKRTKRYAHAFEALGELVERQDELAESNRAIALNLYASFLYVVGDVQAAVTKIDGALAVNCDSANSWVKRGGFLSELGELKDAAECFEHAMELEPNSADVYLHKGQMELLEGNYQDAVQSLRRAITRSESLPVVHVSYGMALYKSGSIYQALDVFKAASASFPESAEVHLFHGEVLSDQGNYSEAMSHFLRAYELSPQCPLPFLNAGRVFIATNDPMRAIMHFKQALAIDPRCSSAHLDIAQVLFAQGRTEEAFEHFDTAAKHCRFLPEIEEVCSCRAMAKMQLNATRILGVDLRHIMRRK</sequence>
<reference evidence="14" key="2">
    <citation type="journal article" date="2023" name="Microbiol Resour">
        <title>Decontamination and Annotation of the Draft Genome Sequence of the Oomycete Lagenidium giganteum ARSEF 373.</title>
        <authorList>
            <person name="Morgan W.R."/>
            <person name="Tartar A."/>
        </authorList>
    </citation>
    <scope>NUCLEOTIDE SEQUENCE</scope>
    <source>
        <strain evidence="14">ARSEF 373</strain>
    </source>
</reference>
<accession>A0AAV2ZC35</accession>
<dbReference type="EMBL" id="DAKRPA010000025">
    <property type="protein sequence ID" value="DBA02937.1"/>
    <property type="molecule type" value="Genomic_DNA"/>
</dbReference>
<keyword evidence="2" id="KW-0812">Transmembrane</keyword>
<dbReference type="Gene3D" id="3.40.250.10">
    <property type="entry name" value="Rhodanese-like domain"/>
    <property type="match status" value="1"/>
</dbReference>
<evidence type="ECO:0000256" key="2">
    <source>
        <dbReference type="ARBA" id="ARBA00022692"/>
    </source>
</evidence>
<evidence type="ECO:0000256" key="4">
    <source>
        <dbReference type="ARBA" id="ARBA00022787"/>
    </source>
</evidence>
<feature type="repeat" description="TPR" evidence="10">
    <location>
        <begin position="967"/>
        <end position="1000"/>
    </location>
</feature>
<gene>
    <name evidence="14" type="ORF">N0F65_005964</name>
</gene>
<organism evidence="14 15">
    <name type="scientific">Lagenidium giganteum</name>
    <dbReference type="NCBI Taxonomy" id="4803"/>
    <lineage>
        <taxon>Eukaryota</taxon>
        <taxon>Sar</taxon>
        <taxon>Stramenopiles</taxon>
        <taxon>Oomycota</taxon>
        <taxon>Peronosporomycetes</taxon>
        <taxon>Pythiales</taxon>
        <taxon>Pythiaceae</taxon>
    </lineage>
</organism>
<comment type="subcellular location">
    <subcellularLocation>
        <location evidence="1">Mitochondrion outer membrane</location>
        <topology evidence="1">Single-pass membrane protein</topology>
    </subcellularLocation>
</comment>
<dbReference type="Pfam" id="PF13432">
    <property type="entry name" value="TPR_16"/>
    <property type="match status" value="3"/>
</dbReference>
<dbReference type="InterPro" id="IPR001763">
    <property type="entry name" value="Rhodanese-like_dom"/>
</dbReference>
<evidence type="ECO:0000256" key="11">
    <source>
        <dbReference type="SAM" id="Coils"/>
    </source>
</evidence>
<evidence type="ECO:0000256" key="1">
    <source>
        <dbReference type="ARBA" id="ARBA00004572"/>
    </source>
</evidence>
<name>A0AAV2ZC35_9STRA</name>
<dbReference type="SUPFAM" id="SSF52821">
    <property type="entry name" value="Rhodanese/Cell cycle control phosphatase"/>
    <property type="match status" value="1"/>
</dbReference>
<evidence type="ECO:0000256" key="9">
    <source>
        <dbReference type="ARBA" id="ARBA00038030"/>
    </source>
</evidence>
<evidence type="ECO:0000256" key="10">
    <source>
        <dbReference type="PROSITE-ProRule" id="PRU00339"/>
    </source>
</evidence>
<feature type="repeat" description="TPR" evidence="10">
    <location>
        <begin position="831"/>
        <end position="864"/>
    </location>
</feature>
<evidence type="ECO:0000256" key="8">
    <source>
        <dbReference type="ARBA" id="ARBA00023136"/>
    </source>
</evidence>
<dbReference type="PANTHER" id="PTHR46208">
    <property type="entry name" value="MITOCHONDRIAL IMPORT RECEPTOR SUBUNIT TOM70"/>
    <property type="match status" value="1"/>
</dbReference>
<keyword evidence="15" id="KW-1185">Reference proteome</keyword>
<keyword evidence="7" id="KW-0496">Mitochondrion</keyword>
<dbReference type="SUPFAM" id="SSF48452">
    <property type="entry name" value="TPR-like"/>
    <property type="match status" value="1"/>
</dbReference>
<keyword evidence="11" id="KW-0175">Coiled coil</keyword>
<evidence type="ECO:0000259" key="13">
    <source>
        <dbReference type="PROSITE" id="PS50206"/>
    </source>
</evidence>
<proteinExistence type="inferred from homology"/>
<dbReference type="AlphaFoldDB" id="A0AAV2ZC35"/>